<dbReference type="EMBL" id="CP146022">
    <property type="protein sequence ID" value="WWQ67163.1"/>
    <property type="molecule type" value="Genomic_DNA"/>
</dbReference>
<dbReference type="Proteomes" id="UP001432251">
    <property type="component" value="Chromosome"/>
</dbReference>
<accession>A0ACD5AIW3</accession>
<evidence type="ECO:0000313" key="1">
    <source>
        <dbReference type="EMBL" id="WWQ67163.1"/>
    </source>
</evidence>
<reference evidence="1" key="1">
    <citation type="journal article" date="2025" name="Int. J. Syst. Evol. Microbiol.">
        <title>Streptomyces citrinus sp. nov., with yellow diffusible pigment.</title>
        <authorList>
            <person name="He Y."/>
            <person name="Yang E."/>
            <person name="Xu J."/>
            <person name="Sun Y."/>
            <person name="Sun L."/>
        </authorList>
    </citation>
    <scope>NUCLEOTIDE SEQUENCE</scope>
    <source>
        <strain evidence="1">Q6</strain>
    </source>
</reference>
<gene>
    <name evidence="1" type="ORF">V2W30_30120</name>
</gene>
<keyword evidence="2" id="KW-1185">Reference proteome</keyword>
<evidence type="ECO:0000313" key="2">
    <source>
        <dbReference type="Proteomes" id="UP001432251"/>
    </source>
</evidence>
<protein>
    <submittedName>
        <fullName evidence="1">Uncharacterized protein</fullName>
    </submittedName>
</protein>
<sequence length="57" mass="5934">MIGLASIAGQVVGGLSFGLVLFGLGWRWIFLAISVPVFALFVRGSRAWPAGAGSARE</sequence>
<organism evidence="1 2">
    <name type="scientific">Streptomyces citrinus</name>
    <dbReference type="NCBI Taxonomy" id="3118173"/>
    <lineage>
        <taxon>Bacteria</taxon>
        <taxon>Bacillati</taxon>
        <taxon>Actinomycetota</taxon>
        <taxon>Actinomycetes</taxon>
        <taxon>Kitasatosporales</taxon>
        <taxon>Streptomycetaceae</taxon>
        <taxon>Streptomyces</taxon>
    </lineage>
</organism>
<proteinExistence type="predicted"/>
<name>A0ACD5AIW3_9ACTN</name>